<dbReference type="InterPro" id="IPR036400">
    <property type="entry name" value="Cyt_B5-like_heme/steroid_sf"/>
</dbReference>
<dbReference type="AlphaFoldDB" id="A0AAV6HC54"/>
<evidence type="ECO:0000313" key="6">
    <source>
        <dbReference type="EMBL" id="KAG5284124.1"/>
    </source>
</evidence>
<sequence>MLTYFIVLVVACLTALMVPYDWAAVWDAMLRSLGASNAPVRMITKSELSKYNGEVNRPGLYVAVLGQVFDVNKGRKHYGPGGGYHFFSGKDASRAFVTGDFTEAGLTDDVSDLSPSQIVALYDWLTFYQKDYTPVGRAEGYFYSADGEPTEALRQVEVALEQGLQLKAQAQAHSVQYPPCNTEWSSAGGRVWCSTQSGGVKREWVGVPRKLFSPGSSRSRCVCLQQELSRSDNPNLQEYSGCPAEAESCFVREH</sequence>
<dbReference type="PANTHER" id="PTHR10281">
    <property type="entry name" value="MEMBRANE-ASSOCIATED PROGESTERONE RECEPTOR COMPONENT-RELATED"/>
    <property type="match status" value="1"/>
</dbReference>
<dbReference type="SMART" id="SM01117">
    <property type="entry name" value="Cyt-b5"/>
    <property type="match status" value="1"/>
</dbReference>
<dbReference type="InterPro" id="IPR001199">
    <property type="entry name" value="Cyt_B5-like_heme/steroid-bd"/>
</dbReference>
<accession>A0AAV6HC54</accession>
<dbReference type="EMBL" id="JADWDJ010000002">
    <property type="protein sequence ID" value="KAG5284124.1"/>
    <property type="molecule type" value="Genomic_DNA"/>
</dbReference>
<organism evidence="6 7">
    <name type="scientific">Alosa alosa</name>
    <name type="common">allis shad</name>
    <dbReference type="NCBI Taxonomy" id="278164"/>
    <lineage>
        <taxon>Eukaryota</taxon>
        <taxon>Metazoa</taxon>
        <taxon>Chordata</taxon>
        <taxon>Craniata</taxon>
        <taxon>Vertebrata</taxon>
        <taxon>Euteleostomi</taxon>
        <taxon>Actinopterygii</taxon>
        <taxon>Neopterygii</taxon>
        <taxon>Teleostei</taxon>
        <taxon>Clupei</taxon>
        <taxon>Clupeiformes</taxon>
        <taxon>Clupeoidei</taxon>
        <taxon>Clupeidae</taxon>
        <taxon>Alosa</taxon>
    </lineage>
</organism>
<dbReference type="GO" id="GO:0016020">
    <property type="term" value="C:membrane"/>
    <property type="evidence" value="ECO:0007669"/>
    <property type="project" value="TreeGrafter"/>
</dbReference>
<evidence type="ECO:0000256" key="4">
    <source>
        <dbReference type="ARBA" id="ARBA00042241"/>
    </source>
</evidence>
<dbReference type="GO" id="GO:0012505">
    <property type="term" value="C:endomembrane system"/>
    <property type="evidence" value="ECO:0007669"/>
    <property type="project" value="TreeGrafter"/>
</dbReference>
<name>A0AAV6HC54_9TELE</name>
<gene>
    <name evidence="6" type="ORF">AALO_G00023220</name>
</gene>
<dbReference type="SUPFAM" id="SSF55856">
    <property type="entry name" value="Cytochrome b5-like heme/steroid binding domain"/>
    <property type="match status" value="1"/>
</dbReference>
<comment type="function">
    <text evidence="1">Heme-binding protein which promotes neuronal but not astrocyte differentiation.</text>
</comment>
<feature type="domain" description="Cytochrome b5 heme-binding" evidence="5">
    <location>
        <begin position="43"/>
        <end position="139"/>
    </location>
</feature>
<dbReference type="Proteomes" id="UP000823561">
    <property type="component" value="Chromosome 2"/>
</dbReference>
<evidence type="ECO:0000256" key="3">
    <source>
        <dbReference type="ARBA" id="ARBA00039568"/>
    </source>
</evidence>
<protein>
    <recommendedName>
        <fullName evidence="3">Neuferricin</fullName>
    </recommendedName>
    <alternativeName>
        <fullName evidence="4">Cytochrome b5 domain-containing protein 2</fullName>
    </alternativeName>
</protein>
<proteinExistence type="inferred from homology"/>
<dbReference type="Gene3D" id="3.10.120.10">
    <property type="entry name" value="Cytochrome b5-like heme/steroid binding domain"/>
    <property type="match status" value="1"/>
</dbReference>
<dbReference type="FunFam" id="3.10.120.10:FF:000003">
    <property type="entry name" value="membrane-associated progesterone receptor component 1"/>
    <property type="match status" value="1"/>
</dbReference>
<comment type="caution">
    <text evidence="6">The sequence shown here is derived from an EMBL/GenBank/DDBJ whole genome shotgun (WGS) entry which is preliminary data.</text>
</comment>
<keyword evidence="7" id="KW-1185">Reference proteome</keyword>
<dbReference type="InterPro" id="IPR050577">
    <property type="entry name" value="MAPR/NEUFC/NENF-like"/>
</dbReference>
<evidence type="ECO:0000259" key="5">
    <source>
        <dbReference type="SMART" id="SM01117"/>
    </source>
</evidence>
<evidence type="ECO:0000256" key="2">
    <source>
        <dbReference type="ARBA" id="ARBA00038357"/>
    </source>
</evidence>
<dbReference type="PANTHER" id="PTHR10281:SF4">
    <property type="entry name" value="NEUFERRICIN"/>
    <property type="match status" value="1"/>
</dbReference>
<reference evidence="6" key="1">
    <citation type="submission" date="2020-10" db="EMBL/GenBank/DDBJ databases">
        <title>Chromosome-scale genome assembly of the Allis shad, Alosa alosa.</title>
        <authorList>
            <person name="Margot Z."/>
            <person name="Christophe K."/>
            <person name="Cabau C."/>
            <person name="Louis A."/>
            <person name="Berthelot C."/>
            <person name="Parey E."/>
            <person name="Roest Crollius H."/>
            <person name="Montfort J."/>
            <person name="Robinson-Rechavi M."/>
            <person name="Bucao C."/>
            <person name="Bouchez O."/>
            <person name="Gislard M."/>
            <person name="Lluch J."/>
            <person name="Milhes M."/>
            <person name="Lampietro C."/>
            <person name="Lopez Roques C."/>
            <person name="Donnadieu C."/>
            <person name="Braasch I."/>
            <person name="Desvignes T."/>
            <person name="Postlethwait J."/>
            <person name="Bobe J."/>
            <person name="Guiguen Y."/>
        </authorList>
    </citation>
    <scope>NUCLEOTIDE SEQUENCE</scope>
    <source>
        <strain evidence="6">M-15738</strain>
        <tissue evidence="6">Blood</tissue>
    </source>
</reference>
<evidence type="ECO:0000313" key="7">
    <source>
        <dbReference type="Proteomes" id="UP000823561"/>
    </source>
</evidence>
<comment type="similarity">
    <text evidence="2">Belongs to the cytochrome b5 family. MAPR subfamily.</text>
</comment>
<dbReference type="Pfam" id="PF00173">
    <property type="entry name" value="Cyt-b5"/>
    <property type="match status" value="1"/>
</dbReference>
<evidence type="ECO:0000256" key="1">
    <source>
        <dbReference type="ARBA" id="ARBA00037690"/>
    </source>
</evidence>